<dbReference type="Pfam" id="PF04588">
    <property type="entry name" value="HIG_1_N"/>
    <property type="match status" value="1"/>
</dbReference>
<dbReference type="GO" id="GO:0005739">
    <property type="term" value="C:mitochondrion"/>
    <property type="evidence" value="ECO:0007669"/>
    <property type="project" value="UniProtKB-SubCell"/>
</dbReference>
<feature type="transmembrane region" description="Helical" evidence="5">
    <location>
        <begin position="130"/>
        <end position="150"/>
    </location>
</feature>
<keyword evidence="2 5" id="KW-0812">Transmembrane</keyword>
<feature type="transmembrane region" description="Helical" evidence="5">
    <location>
        <begin position="97"/>
        <end position="118"/>
    </location>
</feature>
<dbReference type="Gene3D" id="6.10.140.1320">
    <property type="match status" value="1"/>
</dbReference>
<accession>A0A0H5R7J7</accession>
<evidence type="ECO:0000256" key="4">
    <source>
        <dbReference type="ARBA" id="ARBA00023136"/>
    </source>
</evidence>
<keyword evidence="3 5" id="KW-1133">Transmembrane helix</keyword>
<dbReference type="AlphaFoldDB" id="A0A0H5R7J7"/>
<evidence type="ECO:0000256" key="3">
    <source>
        <dbReference type="ARBA" id="ARBA00022989"/>
    </source>
</evidence>
<sequence>ELSESRGAASWRLRLQWRRTILVDSHHGRDPFVWGDGAGGGCGRESLQTRFIMRKDPVIESTDPVQTKITPVPEYGTFSVDAKDYEKVSLIEHLRRGGIGTIGVIATGAVVVAGMVSMANGDSKKSARAMGFRVAAQGLTVAGLLSYAAYASYRHEPK</sequence>
<evidence type="ECO:0000256" key="2">
    <source>
        <dbReference type="ARBA" id="ARBA00022692"/>
    </source>
</evidence>
<evidence type="ECO:0000313" key="7">
    <source>
        <dbReference type="EMBL" id="CRZ10130.1"/>
    </source>
</evidence>
<proteinExistence type="predicted"/>
<dbReference type="EMBL" id="HACM01009688">
    <property type="protein sequence ID" value="CRZ10130.1"/>
    <property type="molecule type" value="Transcribed_RNA"/>
</dbReference>
<dbReference type="InterPro" id="IPR007667">
    <property type="entry name" value="Hypoxia_induced_domain"/>
</dbReference>
<keyword evidence="4 5" id="KW-0472">Membrane</keyword>
<name>A0A0H5R7J7_9EUKA</name>
<organism evidence="7">
    <name type="scientific">Spongospora subterranea</name>
    <dbReference type="NCBI Taxonomy" id="70186"/>
    <lineage>
        <taxon>Eukaryota</taxon>
        <taxon>Sar</taxon>
        <taxon>Rhizaria</taxon>
        <taxon>Endomyxa</taxon>
        <taxon>Phytomyxea</taxon>
        <taxon>Plasmodiophorida</taxon>
        <taxon>Plasmodiophoridae</taxon>
        <taxon>Spongospora</taxon>
    </lineage>
</organism>
<comment type="subcellular location">
    <subcellularLocation>
        <location evidence="1">Mitochondrion</location>
    </subcellularLocation>
</comment>
<feature type="domain" description="HIG1" evidence="6">
    <location>
        <begin position="71"/>
        <end position="158"/>
    </location>
</feature>
<protein>
    <recommendedName>
        <fullName evidence="6">HIG1 domain-containing protein</fullName>
    </recommendedName>
</protein>
<feature type="non-terminal residue" evidence="7">
    <location>
        <position position="1"/>
    </location>
</feature>
<evidence type="ECO:0000256" key="1">
    <source>
        <dbReference type="ARBA" id="ARBA00004173"/>
    </source>
</evidence>
<evidence type="ECO:0000256" key="5">
    <source>
        <dbReference type="SAM" id="Phobius"/>
    </source>
</evidence>
<dbReference type="PROSITE" id="PS51503">
    <property type="entry name" value="HIG1"/>
    <property type="match status" value="1"/>
</dbReference>
<reference evidence="7" key="1">
    <citation type="submission" date="2015-04" db="EMBL/GenBank/DDBJ databases">
        <title>The genome sequence of the plant pathogenic Rhizarian Plasmodiophora brassicae reveals insights in its biotrophic life cycle and the origin of chitin synthesis.</title>
        <authorList>
            <person name="Schwelm A."/>
            <person name="Fogelqvist J."/>
            <person name="Knaust A."/>
            <person name="Julke S."/>
            <person name="Lilja T."/>
            <person name="Dhandapani V."/>
            <person name="Bonilla-Rosso G."/>
            <person name="Karlsson M."/>
            <person name="Shevchenko A."/>
            <person name="Choi S.R."/>
            <person name="Kim H.G."/>
            <person name="Park J.Y."/>
            <person name="Lim Y.P."/>
            <person name="Ludwig-Muller J."/>
            <person name="Dixelius C."/>
        </authorList>
    </citation>
    <scope>NUCLEOTIDE SEQUENCE</scope>
    <source>
        <tissue evidence="7">Potato root galls</tissue>
    </source>
</reference>
<evidence type="ECO:0000259" key="6">
    <source>
        <dbReference type="PROSITE" id="PS51503"/>
    </source>
</evidence>